<dbReference type="Pfam" id="PF01156">
    <property type="entry name" value="IU_nuc_hydro"/>
    <property type="match status" value="1"/>
</dbReference>
<dbReference type="PANTHER" id="PTHR46190:SF1">
    <property type="entry name" value="SI:CH211-201H21.5"/>
    <property type="match status" value="1"/>
</dbReference>
<name>A0A3B0V9T9_9ZZZZ</name>
<gene>
    <name evidence="2" type="ORF">MNBD_CHLOROFLEXI01-1958</name>
</gene>
<keyword evidence="2" id="KW-0378">Hydrolase</keyword>
<dbReference type="AlphaFoldDB" id="A0A3B0V9T9"/>
<dbReference type="PANTHER" id="PTHR46190">
    <property type="entry name" value="SI:CH211-201H21.5-RELATED"/>
    <property type="match status" value="1"/>
</dbReference>
<keyword evidence="2" id="KW-0326">Glycosidase</keyword>
<accession>A0A3B0V9T9</accession>
<feature type="domain" description="Inosine/uridine-preferring nucleoside hydrolase" evidence="1">
    <location>
        <begin position="4"/>
        <end position="304"/>
    </location>
</feature>
<dbReference type="EMBL" id="UOEU01000651">
    <property type="protein sequence ID" value="VAW37093.1"/>
    <property type="molecule type" value="Genomic_DNA"/>
</dbReference>
<protein>
    <submittedName>
        <fullName evidence="2">Inosine-uridine preferring nucleoside hydrolase</fullName>
        <ecNumber evidence="2">3.2.2.1</ecNumber>
    </submittedName>
</protein>
<proteinExistence type="predicted"/>
<dbReference type="CDD" id="cd02649">
    <property type="entry name" value="nuc_hydro_CeIAG"/>
    <property type="match status" value="1"/>
</dbReference>
<dbReference type="GO" id="GO:0008477">
    <property type="term" value="F:purine nucleosidase activity"/>
    <property type="evidence" value="ECO:0007669"/>
    <property type="project" value="UniProtKB-EC"/>
</dbReference>
<dbReference type="SUPFAM" id="SSF53590">
    <property type="entry name" value="Nucleoside hydrolase"/>
    <property type="match status" value="1"/>
</dbReference>
<dbReference type="InterPro" id="IPR001910">
    <property type="entry name" value="Inosine/uridine_hydrolase_dom"/>
</dbReference>
<organism evidence="2">
    <name type="scientific">hydrothermal vent metagenome</name>
    <dbReference type="NCBI Taxonomy" id="652676"/>
    <lineage>
        <taxon>unclassified sequences</taxon>
        <taxon>metagenomes</taxon>
        <taxon>ecological metagenomes</taxon>
    </lineage>
</organism>
<sequence length="312" mass="34380">MEKLIIDTDPGVDDAQAILMAAGHANAKISAILVVGGNVGMKHTLRNSLTLVEMVEQEIPVYPGCAKPLVIFQEDAAFVHGTDGLGDAGFVPKVRQPEAEHAALALIRMANEAPNDYTLVAIGPLTNIAVALKLDPTLPTKLKRFVVMGGAVTAHGNTSNVSAEFNIYHDPEAAHVVFEAWGQQGKLIELVDWEATVRHSISQEVMQRWLALDTPKSRFFEAISERTIEFINKKYGRREMFAADPLAMAVALEPDIVTKAQQRHVSIELTGMYTRGQTTVDWGQRNGRSPNTNIILELNRDRFFTLMEQGLR</sequence>
<evidence type="ECO:0000313" key="2">
    <source>
        <dbReference type="EMBL" id="VAW37093.1"/>
    </source>
</evidence>
<dbReference type="EC" id="3.2.2.1" evidence="2"/>
<dbReference type="Gene3D" id="3.90.245.10">
    <property type="entry name" value="Ribonucleoside hydrolase-like"/>
    <property type="match status" value="1"/>
</dbReference>
<reference evidence="2" key="1">
    <citation type="submission" date="2018-06" db="EMBL/GenBank/DDBJ databases">
        <authorList>
            <person name="Zhirakovskaya E."/>
        </authorList>
    </citation>
    <scope>NUCLEOTIDE SEQUENCE</scope>
</reference>
<dbReference type="InterPro" id="IPR036452">
    <property type="entry name" value="Ribo_hydro-like"/>
</dbReference>
<evidence type="ECO:0000259" key="1">
    <source>
        <dbReference type="Pfam" id="PF01156"/>
    </source>
</evidence>
<dbReference type="InterPro" id="IPR052775">
    <property type="entry name" value="IUN_hydrolase"/>
</dbReference>